<keyword evidence="2" id="KW-1185">Reference proteome</keyword>
<gene>
    <name evidence="1" type="ORF">F8M49_25050</name>
</gene>
<comment type="caution">
    <text evidence="1">The sequence shown here is derived from an EMBL/GenBank/DDBJ whole genome shotgun (WGS) entry which is preliminary data.</text>
</comment>
<reference evidence="1 2" key="1">
    <citation type="submission" date="2019-10" db="EMBL/GenBank/DDBJ databases">
        <title>Draft Genome Assembly of Rhodococcus zopfii DSM44189.</title>
        <authorList>
            <person name="Sutton J.M."/>
            <person name="Akob D.M."/>
            <person name="Bushman T.J."/>
        </authorList>
    </citation>
    <scope>NUCLEOTIDE SEQUENCE [LARGE SCALE GENOMIC DNA]</scope>
    <source>
        <strain evidence="1 2">DSM 44189</strain>
    </source>
</reference>
<accession>A0ABU3WW53</accession>
<evidence type="ECO:0000313" key="1">
    <source>
        <dbReference type="EMBL" id="MDV2477844.1"/>
    </source>
</evidence>
<dbReference type="EMBL" id="WBMO01000005">
    <property type="protein sequence ID" value="MDV2477844.1"/>
    <property type="molecule type" value="Genomic_DNA"/>
</dbReference>
<dbReference type="Proteomes" id="UP001275440">
    <property type="component" value="Unassembled WGS sequence"/>
</dbReference>
<proteinExistence type="predicted"/>
<evidence type="ECO:0000313" key="2">
    <source>
        <dbReference type="Proteomes" id="UP001275440"/>
    </source>
</evidence>
<organism evidence="1 2">
    <name type="scientific">Rhodococcus zopfii</name>
    <dbReference type="NCBI Taxonomy" id="43772"/>
    <lineage>
        <taxon>Bacteria</taxon>
        <taxon>Bacillati</taxon>
        <taxon>Actinomycetota</taxon>
        <taxon>Actinomycetes</taxon>
        <taxon>Mycobacteriales</taxon>
        <taxon>Nocardiaceae</taxon>
        <taxon>Rhodococcus</taxon>
    </lineage>
</organism>
<name>A0ABU3WW53_9NOCA</name>
<protein>
    <submittedName>
        <fullName evidence="1">Uncharacterized protein</fullName>
    </submittedName>
</protein>
<sequence>MSELYRYIDGEPVLSAAGMALLLGVTEEQMCAQAARSGTAITELPEAWVKSGRRRSKEYQAATGRDDVLGALEFWQARDGEALQ</sequence>